<dbReference type="AlphaFoldDB" id="A0A483GKG1"/>
<sequence>MMMNNLITNKPSMTSLEISELVNSRHDSVKRTIERLVDARVIVQPPLVDEPGTDSMGRPRTMQVFRFTDEQGKRDSIIVVAQLSPEFTARLVDRWKELEEERSRPKSQAELIAEMALLNLEQERRLYQVEEQVETVAEAVENIKRGNMRAGYVGYRQVVAKSGMTDAKCRNLVNAYRIPTDTHEFMTPDGLLSRRAIVEFEPFMKAFRQMMAEAEPRGARWYHPKMGLFQAIGWEEKHCEG</sequence>
<gene>
    <name evidence="1" type="ORF">ETE71_22055</name>
</gene>
<proteinExistence type="predicted"/>
<keyword evidence="1" id="KW-0238">DNA-binding</keyword>
<protein>
    <submittedName>
        <fullName evidence="1">DNA-binding protein</fullName>
    </submittedName>
</protein>
<evidence type="ECO:0000313" key="1">
    <source>
        <dbReference type="EMBL" id="TCX06947.1"/>
    </source>
</evidence>
<accession>A0A483GKG1</accession>
<reference evidence="1" key="1">
    <citation type="submission" date="2019-01" db="EMBL/GenBank/DDBJ databases">
        <authorList>
            <person name="Lista F."/>
            <person name="Anselmo A."/>
        </authorList>
    </citation>
    <scope>NUCLEOTIDE SEQUENCE</scope>
    <source>
        <strain evidence="1">18S</strain>
    </source>
</reference>
<organism evidence="1">
    <name type="scientific">Klebsiella pneumoniae</name>
    <dbReference type="NCBI Taxonomy" id="573"/>
    <lineage>
        <taxon>Bacteria</taxon>
        <taxon>Pseudomonadati</taxon>
        <taxon>Pseudomonadota</taxon>
        <taxon>Gammaproteobacteria</taxon>
        <taxon>Enterobacterales</taxon>
        <taxon>Enterobacteriaceae</taxon>
        <taxon>Klebsiella/Raoultella group</taxon>
        <taxon>Klebsiella</taxon>
        <taxon>Klebsiella pneumoniae complex</taxon>
    </lineage>
</organism>
<dbReference type="RefSeq" id="WP_032428838.1">
    <property type="nucleotide sequence ID" value="NZ_BGLR01000253.1"/>
</dbReference>
<dbReference type="InterPro" id="IPR014054">
    <property type="entry name" value="Phage_regulatory_Rha"/>
</dbReference>
<dbReference type="GO" id="GO:0003677">
    <property type="term" value="F:DNA binding"/>
    <property type="evidence" value="ECO:0007669"/>
    <property type="project" value="UniProtKB-KW"/>
</dbReference>
<dbReference type="EMBL" id="SDCE01000023">
    <property type="protein sequence ID" value="TCX06947.1"/>
    <property type="molecule type" value="Genomic_DNA"/>
</dbReference>
<dbReference type="Pfam" id="PF09669">
    <property type="entry name" value="Phage_pRha"/>
    <property type="match status" value="1"/>
</dbReference>
<comment type="caution">
    <text evidence="1">The sequence shown here is derived from an EMBL/GenBank/DDBJ whole genome shotgun (WGS) entry which is preliminary data.</text>
</comment>
<name>A0A483GKG1_KLEPN</name>